<sequence length="74" mass="8525">MRLLCINLSILCAYCLQRESPTKRNLKGANKPKPMSPDEWLRKLEAGGQDEDDDREEEPLRIGSQRKRPKKCGL</sequence>
<feature type="chain" id="PRO_5041894074" evidence="2">
    <location>
        <begin position="18"/>
        <end position="74"/>
    </location>
</feature>
<reference evidence="4 5" key="1">
    <citation type="submission" date="2024-02" db="UniProtKB">
        <authorList>
            <consortium name="WormBaseParasite"/>
        </authorList>
    </citation>
    <scope>IDENTIFICATION</scope>
</reference>
<feature type="region of interest" description="Disordered" evidence="1">
    <location>
        <begin position="23"/>
        <end position="74"/>
    </location>
</feature>
<feature type="compositionally biased region" description="Acidic residues" evidence="1">
    <location>
        <begin position="48"/>
        <end position="57"/>
    </location>
</feature>
<evidence type="ECO:0000313" key="5">
    <source>
        <dbReference type="WBParaSite" id="MBELARI_LOCUS332"/>
    </source>
</evidence>
<evidence type="ECO:0000256" key="1">
    <source>
        <dbReference type="SAM" id="MobiDB-lite"/>
    </source>
</evidence>
<feature type="signal peptide" evidence="2">
    <location>
        <begin position="1"/>
        <end position="17"/>
    </location>
</feature>
<proteinExistence type="predicted"/>
<feature type="compositionally biased region" description="Basic residues" evidence="1">
    <location>
        <begin position="64"/>
        <end position="74"/>
    </location>
</feature>
<dbReference type="WBParaSite" id="MBELARI_LOCUS16970">
    <property type="protein sequence ID" value="MBELARI_LOCUS16970"/>
    <property type="gene ID" value="MBELARI_LOCUS16970"/>
</dbReference>
<accession>A0AAF3ES57</accession>
<name>A0AAF3ES57_9BILA</name>
<evidence type="ECO:0000256" key="2">
    <source>
        <dbReference type="SAM" id="SignalP"/>
    </source>
</evidence>
<protein>
    <submittedName>
        <fullName evidence="4 5">Uncharacterized protein</fullName>
    </submittedName>
</protein>
<organism evidence="3 4">
    <name type="scientific">Mesorhabditis belari</name>
    <dbReference type="NCBI Taxonomy" id="2138241"/>
    <lineage>
        <taxon>Eukaryota</taxon>
        <taxon>Metazoa</taxon>
        <taxon>Ecdysozoa</taxon>
        <taxon>Nematoda</taxon>
        <taxon>Chromadorea</taxon>
        <taxon>Rhabditida</taxon>
        <taxon>Rhabditina</taxon>
        <taxon>Rhabditomorpha</taxon>
        <taxon>Rhabditoidea</taxon>
        <taxon>Rhabditidae</taxon>
        <taxon>Mesorhabditinae</taxon>
        <taxon>Mesorhabditis</taxon>
    </lineage>
</organism>
<evidence type="ECO:0000313" key="3">
    <source>
        <dbReference type="Proteomes" id="UP000887575"/>
    </source>
</evidence>
<keyword evidence="3" id="KW-1185">Reference proteome</keyword>
<evidence type="ECO:0000313" key="4">
    <source>
        <dbReference type="WBParaSite" id="MBELARI_LOCUS16970"/>
    </source>
</evidence>
<keyword evidence="2" id="KW-0732">Signal</keyword>
<dbReference type="Proteomes" id="UP000887575">
    <property type="component" value="Unassembled WGS sequence"/>
</dbReference>
<dbReference type="WBParaSite" id="MBELARI_LOCUS332">
    <property type="protein sequence ID" value="MBELARI_LOCUS332"/>
    <property type="gene ID" value="MBELARI_LOCUS332"/>
</dbReference>
<dbReference type="AlphaFoldDB" id="A0AAF3ES57"/>